<feature type="chain" id="PRO_5012548761" evidence="1">
    <location>
        <begin position="31"/>
        <end position="114"/>
    </location>
</feature>
<accession>A0A1R3V7U2</accession>
<sequence length="114" mass="11806">MRPIHIDFRFRSASAPLLWILLATSLPAEAAIEGTAVFCGPPRIASIGGAIPEGAIAPGEDRIIAPVAMGHNRNSAVKQPNVGKCISCPRRGILSVNCPTSQSCTAAGGRNCSK</sequence>
<dbReference type="Proteomes" id="UP000188388">
    <property type="component" value="Unassembled WGS sequence"/>
</dbReference>
<dbReference type="STRING" id="1631249.BQ8794_240170"/>
<dbReference type="AlphaFoldDB" id="A0A1R3V7U2"/>
<organism evidence="2 3">
    <name type="scientific">Mesorhizobium prunaredense</name>
    <dbReference type="NCBI Taxonomy" id="1631249"/>
    <lineage>
        <taxon>Bacteria</taxon>
        <taxon>Pseudomonadati</taxon>
        <taxon>Pseudomonadota</taxon>
        <taxon>Alphaproteobacteria</taxon>
        <taxon>Hyphomicrobiales</taxon>
        <taxon>Phyllobacteriaceae</taxon>
        <taxon>Mesorhizobium</taxon>
    </lineage>
</organism>
<gene>
    <name evidence="2" type="ORF">BQ8794_240170</name>
</gene>
<dbReference type="EMBL" id="FTPD01000017">
    <property type="protein sequence ID" value="SIT55963.1"/>
    <property type="molecule type" value="Genomic_DNA"/>
</dbReference>
<name>A0A1R3V7U2_9HYPH</name>
<keyword evidence="1" id="KW-0732">Signal</keyword>
<protein>
    <submittedName>
        <fullName evidence="2">Uncharacterized protein</fullName>
    </submittedName>
</protein>
<proteinExistence type="predicted"/>
<feature type="signal peptide" evidence="1">
    <location>
        <begin position="1"/>
        <end position="30"/>
    </location>
</feature>
<evidence type="ECO:0000256" key="1">
    <source>
        <dbReference type="SAM" id="SignalP"/>
    </source>
</evidence>
<evidence type="ECO:0000313" key="2">
    <source>
        <dbReference type="EMBL" id="SIT55963.1"/>
    </source>
</evidence>
<reference evidence="3" key="1">
    <citation type="submission" date="2017-01" db="EMBL/GenBank/DDBJ databases">
        <authorList>
            <person name="Brunel B."/>
        </authorList>
    </citation>
    <scope>NUCLEOTIDE SEQUENCE [LARGE SCALE GENOMIC DNA]</scope>
</reference>
<keyword evidence="3" id="KW-1185">Reference proteome</keyword>
<evidence type="ECO:0000313" key="3">
    <source>
        <dbReference type="Proteomes" id="UP000188388"/>
    </source>
</evidence>